<dbReference type="Gene3D" id="3.40.50.300">
    <property type="entry name" value="P-loop containing nucleotide triphosphate hydrolases"/>
    <property type="match status" value="1"/>
</dbReference>
<dbReference type="Pfam" id="PF00005">
    <property type="entry name" value="ABC_tran"/>
    <property type="match status" value="1"/>
</dbReference>
<accession>A0A844CP65</accession>
<evidence type="ECO:0000256" key="6">
    <source>
        <dbReference type="ARBA" id="ARBA00022840"/>
    </source>
</evidence>
<dbReference type="InterPro" id="IPR003593">
    <property type="entry name" value="AAA+_ATPase"/>
</dbReference>
<evidence type="ECO:0000256" key="5">
    <source>
        <dbReference type="ARBA" id="ARBA00022741"/>
    </source>
</evidence>
<dbReference type="GO" id="GO:0005524">
    <property type="term" value="F:ATP binding"/>
    <property type="evidence" value="ECO:0007669"/>
    <property type="project" value="UniProtKB-KW"/>
</dbReference>
<feature type="domain" description="ABC transporter" evidence="9">
    <location>
        <begin position="3"/>
        <end position="235"/>
    </location>
</feature>
<proteinExistence type="inferred from homology"/>
<dbReference type="InterPro" id="IPR050086">
    <property type="entry name" value="MetN_ABC_transporter-like"/>
</dbReference>
<dbReference type="PROSITE" id="PS00211">
    <property type="entry name" value="ABC_TRANSPORTER_1"/>
    <property type="match status" value="1"/>
</dbReference>
<evidence type="ECO:0000256" key="1">
    <source>
        <dbReference type="ARBA" id="ARBA00004202"/>
    </source>
</evidence>
<dbReference type="InterPro" id="IPR027417">
    <property type="entry name" value="P-loop_NTPase"/>
</dbReference>
<dbReference type="GO" id="GO:0016887">
    <property type="term" value="F:ATP hydrolysis activity"/>
    <property type="evidence" value="ECO:0007669"/>
    <property type="project" value="InterPro"/>
</dbReference>
<keyword evidence="11" id="KW-1185">Reference proteome</keyword>
<comment type="subcellular location">
    <subcellularLocation>
        <location evidence="1">Cell membrane</location>
        <topology evidence="1">Peripheral membrane protein</topology>
    </subcellularLocation>
</comment>
<evidence type="ECO:0000313" key="10">
    <source>
        <dbReference type="EMBL" id="MRU16627.1"/>
    </source>
</evidence>
<dbReference type="SUPFAM" id="SSF52540">
    <property type="entry name" value="P-loop containing nucleoside triphosphate hydrolases"/>
    <property type="match status" value="1"/>
</dbReference>
<dbReference type="EMBL" id="SZWE01000002">
    <property type="protein sequence ID" value="MRU16627.1"/>
    <property type="molecule type" value="Genomic_DNA"/>
</dbReference>
<evidence type="ECO:0000313" key="11">
    <source>
        <dbReference type="Proteomes" id="UP000564704"/>
    </source>
</evidence>
<evidence type="ECO:0000256" key="4">
    <source>
        <dbReference type="ARBA" id="ARBA00022475"/>
    </source>
</evidence>
<comment type="similarity">
    <text evidence="2">Belongs to the ABC transporter superfamily.</text>
</comment>
<reference evidence="10 11" key="1">
    <citation type="submission" date="2019-05" db="EMBL/GenBank/DDBJ databases">
        <title>Roseovarius bejariae sp. nov., a moderately halophylic bacterium isolated from a saline soil in Rambla Salada (Murcia).</title>
        <authorList>
            <person name="Castro D.J."/>
            <person name="Gomez-Altuve A."/>
            <person name="Reina J.C."/>
            <person name="Rodriguez M."/>
            <person name="Sampedro I."/>
            <person name="Llamas I."/>
            <person name="Martinez-Checa F."/>
        </authorList>
    </citation>
    <scope>NUCLEOTIDE SEQUENCE [LARGE SCALE GENOMIC DNA]</scope>
    <source>
        <strain evidence="10 11">A21</strain>
    </source>
</reference>
<name>A0A844CP65_9RHOB</name>
<evidence type="ECO:0000256" key="7">
    <source>
        <dbReference type="ARBA" id="ARBA00022970"/>
    </source>
</evidence>
<keyword evidence="8" id="KW-0472">Membrane</keyword>
<dbReference type="AlphaFoldDB" id="A0A844CP65"/>
<keyword evidence="3" id="KW-0813">Transport</keyword>
<dbReference type="PROSITE" id="PS50893">
    <property type="entry name" value="ABC_TRANSPORTER_2"/>
    <property type="match status" value="1"/>
</dbReference>
<dbReference type="PANTHER" id="PTHR43166:SF9">
    <property type="entry name" value="GLUTAMATE_ASPARTATE IMPORT ATP-BINDING PROTEIN GLTL"/>
    <property type="match status" value="1"/>
</dbReference>
<gene>
    <name evidence="10" type="ORF">FDP25_14390</name>
</gene>
<keyword evidence="4" id="KW-1003">Cell membrane</keyword>
<evidence type="ECO:0000256" key="3">
    <source>
        <dbReference type="ARBA" id="ARBA00022448"/>
    </source>
</evidence>
<organism evidence="10 11">
    <name type="scientific">Roseovarius bejariae</name>
    <dbReference type="NCBI Taxonomy" id="2576383"/>
    <lineage>
        <taxon>Bacteria</taxon>
        <taxon>Pseudomonadati</taxon>
        <taxon>Pseudomonadota</taxon>
        <taxon>Alphaproteobacteria</taxon>
        <taxon>Rhodobacterales</taxon>
        <taxon>Roseobacteraceae</taxon>
        <taxon>Roseovarius</taxon>
    </lineage>
</organism>
<keyword evidence="5" id="KW-0547">Nucleotide-binding</keyword>
<dbReference type="SMART" id="SM00382">
    <property type="entry name" value="AAA"/>
    <property type="match status" value="1"/>
</dbReference>
<sequence length="245" mass="26815">MLLDVKNIHKKYGEVEVLKGVSLTLARGETKVIMGPSGTGKSTLLRCINRLSPPTSGEVFLDGELICDANINEMRQKVAFVFQDFNLFLHLSALDNVAMGPMRLKGMKRAEARELAMQELQRVGMQNHAASYPAQLSGGQQQRVSIARALAMKPEVILFDEPTSALDPELTGEVVTVMQKLAADGITMLVVSHEIGFARRAADAIIFMEGGHVIEEGAPEQIIGAPRQDRTREFLNMIAEEGQIS</sequence>
<dbReference type="InterPro" id="IPR030679">
    <property type="entry name" value="ABC_ATPase_HisP-typ"/>
</dbReference>
<dbReference type="PIRSF" id="PIRSF039085">
    <property type="entry name" value="ABC_ATPase_HisP"/>
    <property type="match status" value="1"/>
</dbReference>
<dbReference type="GO" id="GO:0005886">
    <property type="term" value="C:plasma membrane"/>
    <property type="evidence" value="ECO:0007669"/>
    <property type="project" value="UniProtKB-SubCell"/>
</dbReference>
<keyword evidence="7" id="KW-0029">Amino-acid transport</keyword>
<dbReference type="PANTHER" id="PTHR43166">
    <property type="entry name" value="AMINO ACID IMPORT ATP-BINDING PROTEIN"/>
    <property type="match status" value="1"/>
</dbReference>
<dbReference type="CDD" id="cd03262">
    <property type="entry name" value="ABC_HisP_GlnQ"/>
    <property type="match status" value="1"/>
</dbReference>
<protein>
    <submittedName>
        <fullName evidence="10">Amino acid ABC transporter ATP-binding protein</fullName>
    </submittedName>
</protein>
<dbReference type="InterPro" id="IPR003439">
    <property type="entry name" value="ABC_transporter-like_ATP-bd"/>
</dbReference>
<dbReference type="RefSeq" id="WP_154153817.1">
    <property type="nucleotide sequence ID" value="NZ_SZWE01000002.1"/>
</dbReference>
<dbReference type="FunFam" id="3.40.50.300:FF:000020">
    <property type="entry name" value="Amino acid ABC transporter ATP-binding component"/>
    <property type="match status" value="1"/>
</dbReference>
<dbReference type="Proteomes" id="UP000564704">
    <property type="component" value="Unassembled WGS sequence"/>
</dbReference>
<dbReference type="OrthoDB" id="9802264at2"/>
<evidence type="ECO:0000256" key="2">
    <source>
        <dbReference type="ARBA" id="ARBA00005417"/>
    </source>
</evidence>
<evidence type="ECO:0000259" key="9">
    <source>
        <dbReference type="PROSITE" id="PS50893"/>
    </source>
</evidence>
<dbReference type="InterPro" id="IPR017871">
    <property type="entry name" value="ABC_transporter-like_CS"/>
</dbReference>
<dbReference type="GO" id="GO:0015424">
    <property type="term" value="F:ABC-type amino acid transporter activity"/>
    <property type="evidence" value="ECO:0007669"/>
    <property type="project" value="InterPro"/>
</dbReference>
<comment type="caution">
    <text evidence="10">The sequence shown here is derived from an EMBL/GenBank/DDBJ whole genome shotgun (WGS) entry which is preliminary data.</text>
</comment>
<evidence type="ECO:0000256" key="8">
    <source>
        <dbReference type="ARBA" id="ARBA00023136"/>
    </source>
</evidence>
<keyword evidence="6 10" id="KW-0067">ATP-binding</keyword>